<dbReference type="InterPro" id="IPR008928">
    <property type="entry name" value="6-hairpin_glycosidase_sf"/>
</dbReference>
<dbReference type="EMBL" id="FYAH01000005">
    <property type="protein sequence ID" value="SMY17511.1"/>
    <property type="molecule type" value="Genomic_DNA"/>
</dbReference>
<evidence type="ECO:0000259" key="2">
    <source>
        <dbReference type="Pfam" id="PF07971"/>
    </source>
</evidence>
<feature type="domain" description="Glycosyl hydrolase family 92" evidence="2">
    <location>
        <begin position="315"/>
        <end position="819"/>
    </location>
</feature>
<dbReference type="Pfam" id="PF17678">
    <property type="entry name" value="Glyco_hydro_92N"/>
    <property type="match status" value="1"/>
</dbReference>
<dbReference type="InterPro" id="IPR005887">
    <property type="entry name" value="GH92_a_mannosidase_put"/>
</dbReference>
<protein>
    <submittedName>
        <fullName evidence="4">Glycosyl hydrolase family 92</fullName>
    </submittedName>
</protein>
<evidence type="ECO:0000256" key="1">
    <source>
        <dbReference type="SAM" id="SignalP"/>
    </source>
</evidence>
<dbReference type="InterPro" id="IPR041371">
    <property type="entry name" value="GH92_N"/>
</dbReference>
<evidence type="ECO:0000313" key="4">
    <source>
        <dbReference type="EMBL" id="SMY17511.1"/>
    </source>
</evidence>
<dbReference type="AlphaFoldDB" id="A0A1Y6KZD9"/>
<evidence type="ECO:0000313" key="5">
    <source>
        <dbReference type="Proteomes" id="UP000196485"/>
    </source>
</evidence>
<dbReference type="PROSITE" id="PS51257">
    <property type="entry name" value="PROKAR_LIPOPROTEIN"/>
    <property type="match status" value="1"/>
</dbReference>
<keyword evidence="5" id="KW-1185">Reference proteome</keyword>
<dbReference type="GO" id="GO:0005829">
    <property type="term" value="C:cytosol"/>
    <property type="evidence" value="ECO:0007669"/>
    <property type="project" value="TreeGrafter"/>
</dbReference>
<dbReference type="GO" id="GO:0000224">
    <property type="term" value="F:peptide-N4-(N-acetyl-beta-glucosaminyl)asparagine amidase activity"/>
    <property type="evidence" value="ECO:0007669"/>
    <property type="project" value="TreeGrafter"/>
</dbReference>
<dbReference type="SUPFAM" id="SSF48208">
    <property type="entry name" value="Six-hairpin glycosidases"/>
    <property type="match status" value="1"/>
</dbReference>
<dbReference type="InterPro" id="IPR050883">
    <property type="entry name" value="PNGase"/>
</dbReference>
<feature type="chain" id="PRO_5012012031" evidence="1">
    <location>
        <begin position="23"/>
        <end position="832"/>
    </location>
</feature>
<dbReference type="GO" id="GO:0005975">
    <property type="term" value="P:carbohydrate metabolic process"/>
    <property type="evidence" value="ECO:0007669"/>
    <property type="project" value="InterPro"/>
</dbReference>
<dbReference type="NCBIfam" id="TIGR01180">
    <property type="entry name" value="aman2_put"/>
    <property type="match status" value="1"/>
</dbReference>
<dbReference type="Pfam" id="PF07971">
    <property type="entry name" value="Glyco_hydro_92"/>
    <property type="match status" value="1"/>
</dbReference>
<gene>
    <name evidence="4" type="ORF">PAQU9191_02823</name>
</gene>
<dbReference type="PANTHER" id="PTHR12143">
    <property type="entry name" value="PEPTIDE N-GLYCANASE PNGASE -RELATED"/>
    <property type="match status" value="1"/>
</dbReference>
<dbReference type="Gene3D" id="3.30.2080.10">
    <property type="entry name" value="GH92 mannosidase domain"/>
    <property type="match status" value="1"/>
</dbReference>
<feature type="domain" description="Glycosyl hydrolase family 92 N-terminal" evidence="3">
    <location>
        <begin position="50"/>
        <end position="308"/>
    </location>
</feature>
<dbReference type="Gene3D" id="1.20.1610.10">
    <property type="entry name" value="alpha-1,2-mannosidases domains"/>
    <property type="match status" value="1"/>
</dbReference>
<dbReference type="Proteomes" id="UP000196485">
    <property type="component" value="Unassembled WGS sequence"/>
</dbReference>
<keyword evidence="4" id="KW-0378">Hydrolase</keyword>
<accession>A0A1Y6KZD9</accession>
<sequence length="832" mass="92087">MDMSTMKILPLALMVAAALTGCNDETIYNNTTVVPDKTAPEIVLTGNTKFVDPFIGTGFNGHTFPGAVVPEGMIQLSPDTELMGWHSSSGYHYDKDTLFGFSHTHLSGTGMGGLGDILFLPFTEDNQNYIEDSDDYRKAIAVKMDKTSEQAEVGYYSVEIADNNIKAELTASERVGFHRYTYPQGADQKLKIDLNSILNSDWGSTSLRNQLTVSEDGYTITGERDAAHFSGWAKNQKIFFHATFDKKIKNVVILANGKPVEGLTAEHVSELLRDDAGKPIKRTKADVTAYVEFEGGDTQIVNAAVAISAVSADGAKANHDAEGHQSFDEARMAAVKKWQRALNFDVKGGTSEQKEIFYTALYHTKIAPQVHQDVTGEFRGMGKGSIRNGEGNYSIAYGQATPEQPNFSVYSLWDTFRALHPLKTITEPERAVQYAKNMVQKWKESGLLPKWEHLGDETGTMIGYPAVAVIADAITKFPNEFTLQEKQQALQAAVESSTYDQHATLAQEWDLDVLKRVLPDAVKFSQQHGFVPVTNENAENIKESVSYGLENAFYDWAIAQIAKAAGNTELEQQYLARSQAFKRYFDKNSIEYAEHGVTGFMRPLTIDGDFITPFDPYNTAHESGPYAEGNAWQWTWFVPHDIKGLQEQMGGQAAFAKNLDATFTAGSKGTETADMSGMIGQVAFGNEPSHHIPYLYNWTAEPWKTQEVVDHILDEMYFAEPAGIIGNEDVGSMSAWYVMSAMGFYQVNAAEPIYTVGRPLFDEVRLPVKDGFFTVKALNNADDNMYIKSVSINGEPLDNGLFFNHAEFKVGGELKFVMTGDKSQAMQVPMIN</sequence>
<name>A0A1Y6KZD9_9GAMM</name>
<evidence type="ECO:0000259" key="3">
    <source>
        <dbReference type="Pfam" id="PF17678"/>
    </source>
</evidence>
<dbReference type="PANTHER" id="PTHR12143:SF39">
    <property type="entry name" value="SECRETED PROTEIN"/>
    <property type="match status" value="1"/>
</dbReference>
<dbReference type="Gene3D" id="1.20.1050.60">
    <property type="entry name" value="alpha-1,2-mannosidase"/>
    <property type="match status" value="1"/>
</dbReference>
<dbReference type="GO" id="GO:0030246">
    <property type="term" value="F:carbohydrate binding"/>
    <property type="evidence" value="ECO:0007669"/>
    <property type="project" value="InterPro"/>
</dbReference>
<keyword evidence="1" id="KW-0732">Signal</keyword>
<organism evidence="4 5">
    <name type="scientific">Photobacterium aquimaris</name>
    <dbReference type="NCBI Taxonomy" id="512643"/>
    <lineage>
        <taxon>Bacteria</taxon>
        <taxon>Pseudomonadati</taxon>
        <taxon>Pseudomonadota</taxon>
        <taxon>Gammaproteobacteria</taxon>
        <taxon>Vibrionales</taxon>
        <taxon>Vibrionaceae</taxon>
        <taxon>Photobacterium</taxon>
    </lineage>
</organism>
<dbReference type="GO" id="GO:0006516">
    <property type="term" value="P:glycoprotein catabolic process"/>
    <property type="evidence" value="ECO:0007669"/>
    <property type="project" value="TreeGrafter"/>
</dbReference>
<dbReference type="InterPro" id="IPR014718">
    <property type="entry name" value="GH-type_carb-bd"/>
</dbReference>
<dbReference type="Gene3D" id="2.70.98.10">
    <property type="match status" value="1"/>
</dbReference>
<reference evidence="5" key="1">
    <citation type="submission" date="2017-06" db="EMBL/GenBank/DDBJ databases">
        <authorList>
            <person name="Rodrigo-Torres L."/>
            <person name="Arahal R. D."/>
            <person name="Lucena T."/>
        </authorList>
    </citation>
    <scope>NUCLEOTIDE SEQUENCE [LARGE SCALE GENOMIC DNA]</scope>
    <source>
        <strain evidence="5">type strain: CECT 9192</strain>
    </source>
</reference>
<feature type="signal peptide" evidence="1">
    <location>
        <begin position="1"/>
        <end position="22"/>
    </location>
</feature>
<dbReference type="InterPro" id="IPR012939">
    <property type="entry name" value="Glyco_hydro_92"/>
</dbReference>
<proteinExistence type="predicted"/>